<evidence type="ECO:0000313" key="2">
    <source>
        <dbReference type="Proteomes" id="UP000683511"/>
    </source>
</evidence>
<name>A0A975Y3S7_9NOST</name>
<dbReference type="KEGG" id="rsin:B6N60_01121"/>
<dbReference type="Proteomes" id="UP000683511">
    <property type="component" value="Chromosome"/>
</dbReference>
<dbReference type="AlphaFoldDB" id="A0A975Y3S7"/>
<evidence type="ECO:0000313" key="1">
    <source>
        <dbReference type="EMBL" id="QXE22438.1"/>
    </source>
</evidence>
<reference evidence="1" key="1">
    <citation type="submission" date="2017-04" db="EMBL/GenBank/DDBJ databases">
        <title>Genome deletions in a multicellular cyanobacterial endosymbiont for morphological adaptation in marine diatoms.</title>
        <authorList>
            <person name="Wang Y."/>
            <person name="Gao H."/>
            <person name="Li R."/>
            <person name="Xu X."/>
        </authorList>
    </citation>
    <scope>NUCLEOTIDE SEQUENCE</scope>
    <source>
        <strain evidence="1">FACHB 800</strain>
    </source>
</reference>
<gene>
    <name evidence="1" type="ORF">B6N60_01121</name>
</gene>
<proteinExistence type="predicted"/>
<accession>A0A975Y3S7</accession>
<protein>
    <submittedName>
        <fullName evidence="1">Uncharacterized protein</fullName>
    </submittedName>
</protein>
<sequence length="50" mass="5393">MGIRIKLRQQKAFSTVTLFAERGVSHRGAPVAHGGNPQDRAGLPVTCHLL</sequence>
<keyword evidence="2" id="KW-1185">Reference proteome</keyword>
<dbReference type="EMBL" id="CP021056">
    <property type="protein sequence ID" value="QXE22438.1"/>
    <property type="molecule type" value="Genomic_DNA"/>
</dbReference>
<organism evidence="1 2">
    <name type="scientific">Richelia sinica FACHB-800</name>
    <dbReference type="NCBI Taxonomy" id="1357546"/>
    <lineage>
        <taxon>Bacteria</taxon>
        <taxon>Bacillati</taxon>
        <taxon>Cyanobacteriota</taxon>
        <taxon>Cyanophyceae</taxon>
        <taxon>Nostocales</taxon>
        <taxon>Nostocaceae</taxon>
        <taxon>Richelia</taxon>
    </lineage>
</organism>